<evidence type="ECO:0000256" key="1">
    <source>
        <dbReference type="SAM" id="MobiDB-lite"/>
    </source>
</evidence>
<dbReference type="PANTHER" id="PTHR39420">
    <property type="match status" value="1"/>
</dbReference>
<dbReference type="OrthoDB" id="8478472at2"/>
<evidence type="ECO:0008006" key="4">
    <source>
        <dbReference type="Google" id="ProtNLM"/>
    </source>
</evidence>
<dbReference type="InterPro" id="IPR042271">
    <property type="entry name" value="Zinicin_2_N"/>
</dbReference>
<gene>
    <name evidence="2" type="ORF">B7R22_10365</name>
</gene>
<accession>A0A3E0VX04</accession>
<dbReference type="SUPFAM" id="SSF55486">
    <property type="entry name" value="Metalloproteases ('zincins'), catalytic domain"/>
    <property type="match status" value="1"/>
</dbReference>
<sequence>MTDEPDKNPEDEFTDMLRQFLSGNSELDPSKLASAAGLPSDPAAVAALMQQLQNAMQHTGDGVDWKVAQDAAEQIASADAVTITPGQRSALEQALHVAALWLDEVTFVSELAAPPRVLTRKEWTSATMPVWSQVAEPVALSIADALTRVLKDQAPEELSGMMANASQLMRNIGGALFAMQLGQVVGQLSTEVVSGGDVGIPLMNDQQAALVPQNLAAFGDGLDIPADQVELYLSVREIAHARLFRHAKWLRLHEISSITEFARGITIDTDRLEDLASSFDPSNPEELREAMVSGALIPPKSESQLQALARLETTLALVEGWVDVVTAAATVRLPKRDAVAETVRRRRATGGPAESAFSTLVGLELRPRRLREAAAMWQAVTDAVGPEARDALWSHPDVVPTTEDIDNPDALVARLLAGAPEPDEMDLALEDFFREEETETATESATETKTEQDPEAPPAV</sequence>
<dbReference type="AlphaFoldDB" id="A0A3E0VX04"/>
<dbReference type="Proteomes" id="UP000256541">
    <property type="component" value="Unassembled WGS sequence"/>
</dbReference>
<feature type="region of interest" description="Disordered" evidence="1">
    <location>
        <begin position="434"/>
        <end position="460"/>
    </location>
</feature>
<proteinExistence type="predicted"/>
<name>A0A3E0VX04_9MICO</name>
<dbReference type="EMBL" id="NBXB01000029">
    <property type="protein sequence ID" value="RFA14019.1"/>
    <property type="molecule type" value="Genomic_DNA"/>
</dbReference>
<evidence type="ECO:0000313" key="3">
    <source>
        <dbReference type="Proteomes" id="UP000256541"/>
    </source>
</evidence>
<protein>
    <recommendedName>
        <fullName evidence="4">Hydrolase</fullName>
    </recommendedName>
</protein>
<organism evidence="2 3">
    <name type="scientific">Subtercola boreus</name>
    <dbReference type="NCBI Taxonomy" id="120213"/>
    <lineage>
        <taxon>Bacteria</taxon>
        <taxon>Bacillati</taxon>
        <taxon>Actinomycetota</taxon>
        <taxon>Actinomycetes</taxon>
        <taxon>Micrococcales</taxon>
        <taxon>Microbacteriaceae</taxon>
        <taxon>Subtercola</taxon>
    </lineage>
</organism>
<dbReference type="Gene3D" id="1.20.150.30">
    <property type="entry name" value="Zincin-like metallopeptidase, N-terminal domain"/>
    <property type="match status" value="1"/>
</dbReference>
<comment type="caution">
    <text evidence="2">The sequence shown here is derived from an EMBL/GenBank/DDBJ whole genome shotgun (WGS) entry which is preliminary data.</text>
</comment>
<dbReference type="RefSeq" id="WP_116411862.1">
    <property type="nucleotide sequence ID" value="NZ_NBXB01000029.1"/>
</dbReference>
<dbReference type="Pfam" id="PF10103">
    <property type="entry name" value="Zincin_2"/>
    <property type="match status" value="1"/>
</dbReference>
<evidence type="ECO:0000313" key="2">
    <source>
        <dbReference type="EMBL" id="RFA14019.1"/>
    </source>
</evidence>
<reference evidence="2 3" key="1">
    <citation type="submission" date="2017-04" db="EMBL/GenBank/DDBJ databases">
        <title>Comparative genome analysis of Subtercola boreus.</title>
        <authorList>
            <person name="Cho Y.-J."/>
            <person name="Cho A."/>
            <person name="Kim O.-S."/>
            <person name="Lee J.-I."/>
        </authorList>
    </citation>
    <scope>NUCLEOTIDE SEQUENCE [LARGE SCALE GENOMIC DNA]</scope>
    <source>
        <strain evidence="2 3">P27479</strain>
    </source>
</reference>
<dbReference type="PANTHER" id="PTHR39420:SF2">
    <property type="entry name" value="HYDROLASE"/>
    <property type="match status" value="1"/>
</dbReference>
<dbReference type="InterPro" id="IPR018766">
    <property type="entry name" value="Zinicin_2"/>
</dbReference>
<dbReference type="NCBIfam" id="TIGR03624">
    <property type="entry name" value="putative hydrolase"/>
    <property type="match status" value="1"/>
</dbReference>